<dbReference type="Gene3D" id="3.40.50.300">
    <property type="entry name" value="P-loop containing nucleotide triphosphate hydrolases"/>
    <property type="match status" value="1"/>
</dbReference>
<dbReference type="SUPFAM" id="SSF52540">
    <property type="entry name" value="P-loop containing nucleoside triphosphate hydrolases"/>
    <property type="match status" value="1"/>
</dbReference>
<accession>A0A2A8CVK7</accession>
<feature type="domain" description="Sulfotransferase" evidence="1">
    <location>
        <begin position="118"/>
        <end position="226"/>
    </location>
</feature>
<dbReference type="AlphaFoldDB" id="A0A2A8CVK7"/>
<evidence type="ECO:0000313" key="2">
    <source>
        <dbReference type="EMBL" id="PEN12624.1"/>
    </source>
</evidence>
<protein>
    <recommendedName>
        <fullName evidence="1">Sulfotransferase domain-containing protein</fullName>
    </recommendedName>
</protein>
<dbReference type="InterPro" id="IPR027417">
    <property type="entry name" value="P-loop_NTPase"/>
</dbReference>
<gene>
    <name evidence="2" type="ORF">CRI94_14000</name>
</gene>
<name>A0A2A8CVK7_9BACT</name>
<sequence>MSSEKSTLYLHLGLHKTGSNFLQKEVFPNAKGLYFLNKPDWSLISDYTDPTSLARFMASNTGVWDEMGDVFFNRANKEAGRSSSEGGDLLISDEQGPFGWHRNDPQRMAVHLKKIQSVMREQFDELKVLIVIRRQDTWLASAYAEICSKFKQASQGHFERWIKEQISYNKKYFWGRGIRLDYSSLLAEVTRFIPAHNVKMIPYELLKSDPGSFIGEVAKFIEVDTINWQSKTHNRKSLSNSEWKIAPYKERSLWLRPGRLFYKLGIDPKINIPDPFRSKKIEMTPALSRKILSKYKSSNQCLDSKIHVKEYGYVIDE</sequence>
<organism evidence="2 3">
    <name type="scientific">Longibacter salinarum</name>
    <dbReference type="NCBI Taxonomy" id="1850348"/>
    <lineage>
        <taxon>Bacteria</taxon>
        <taxon>Pseudomonadati</taxon>
        <taxon>Rhodothermota</taxon>
        <taxon>Rhodothermia</taxon>
        <taxon>Rhodothermales</taxon>
        <taxon>Salisaetaceae</taxon>
        <taxon>Longibacter</taxon>
    </lineage>
</organism>
<dbReference type="InterPro" id="IPR000863">
    <property type="entry name" value="Sulfotransferase_dom"/>
</dbReference>
<proteinExistence type="predicted"/>
<dbReference type="RefSeq" id="WP_098077021.1">
    <property type="nucleotide sequence ID" value="NZ_PDEQ01000007.1"/>
</dbReference>
<dbReference type="GO" id="GO:0008146">
    <property type="term" value="F:sulfotransferase activity"/>
    <property type="evidence" value="ECO:0007669"/>
    <property type="project" value="InterPro"/>
</dbReference>
<dbReference type="Proteomes" id="UP000220102">
    <property type="component" value="Unassembled WGS sequence"/>
</dbReference>
<reference evidence="2 3" key="1">
    <citation type="submission" date="2017-10" db="EMBL/GenBank/DDBJ databases">
        <title>Draft genome of Longibacter Salinarum.</title>
        <authorList>
            <person name="Goh K.M."/>
            <person name="Shamsir M.S."/>
            <person name="Lim S.W."/>
        </authorList>
    </citation>
    <scope>NUCLEOTIDE SEQUENCE [LARGE SCALE GENOMIC DNA]</scope>
    <source>
        <strain evidence="2 3">KCTC 52045</strain>
    </source>
</reference>
<evidence type="ECO:0000259" key="1">
    <source>
        <dbReference type="Pfam" id="PF00685"/>
    </source>
</evidence>
<dbReference type="EMBL" id="PDEQ01000007">
    <property type="protein sequence ID" value="PEN12624.1"/>
    <property type="molecule type" value="Genomic_DNA"/>
</dbReference>
<dbReference type="Pfam" id="PF00685">
    <property type="entry name" value="Sulfotransfer_1"/>
    <property type="match status" value="1"/>
</dbReference>
<comment type="caution">
    <text evidence="2">The sequence shown here is derived from an EMBL/GenBank/DDBJ whole genome shotgun (WGS) entry which is preliminary data.</text>
</comment>
<evidence type="ECO:0000313" key="3">
    <source>
        <dbReference type="Proteomes" id="UP000220102"/>
    </source>
</evidence>
<keyword evidence="3" id="KW-1185">Reference proteome</keyword>
<dbReference type="OrthoDB" id="1429617at2"/>